<comment type="caution">
    <text evidence="2">The sequence shown here is derived from an EMBL/GenBank/DDBJ whole genome shotgun (WGS) entry which is preliminary data.</text>
</comment>
<proteinExistence type="predicted"/>
<name>A0A836LFG9_9TRYP</name>
<evidence type="ECO:0000313" key="2">
    <source>
        <dbReference type="EMBL" id="KAG5510336.1"/>
    </source>
</evidence>
<keyword evidence="3" id="KW-1185">Reference proteome</keyword>
<dbReference type="Proteomes" id="UP000674318">
    <property type="component" value="Chromosome 10"/>
</dbReference>
<keyword evidence="1" id="KW-0175">Coiled coil</keyword>
<dbReference type="GeneID" id="94293673"/>
<dbReference type="KEGG" id="phet:94293673"/>
<protein>
    <submittedName>
        <fullName evidence="2">Uncharacterized protein</fullName>
    </submittedName>
</protein>
<dbReference type="OrthoDB" id="267896at2759"/>
<sequence>MTSHPPLTQSPPVIVATPALSEDVSNLLAWGRRLLEVQQQQRRTSGTRLSSTDECSASARIPSIVSSAAATSTLIATGGQALAVAAPTQRLEASASASDVLHTAADAPYTVVQARRRLAQLEELEETNTRVFKHRWTLLNLGRERLLRLHREARDVEAPSPRTRQLQRLTATAQAIVEGEASLKKVLYNILHGLSKFYLQQQQQREDGEDVSRQASMRSQNTGLVDSVHVGGASFDYAEDARAENSTSDSLCTLVDAVVRRTRIVLDSYYPQWQKKKSVAQHSAAATRLRGCAVREEEALRRELETLKSAVAEVTEGETHARSRLSELRAQCAATLQSAASLRERTTKEALQRLRLQQQHATSQYEVARQELAASEARYDEAKAAYDMAISDHHAAEEALAAAQQGYHLSERRREEAEGDLEELQQKLRSVSDKCDELRTQCAQTSADSAAIEKALHRKRHTRNGSLSGRWGGDGTDVGIASILGRPFETGGSSEHHAVAERELLRLEQDLQHSVEEVSALERTEAELRGTLEREKKALDLLCRQKKALEAYLASPDDGVDAARGSVALEI</sequence>
<dbReference type="EMBL" id="JAFJZO010000010">
    <property type="protein sequence ID" value="KAG5510336.1"/>
    <property type="molecule type" value="Genomic_DNA"/>
</dbReference>
<organism evidence="2 3">
    <name type="scientific">Porcisia hertigi</name>
    <dbReference type="NCBI Taxonomy" id="2761500"/>
    <lineage>
        <taxon>Eukaryota</taxon>
        <taxon>Discoba</taxon>
        <taxon>Euglenozoa</taxon>
        <taxon>Kinetoplastea</taxon>
        <taxon>Metakinetoplastina</taxon>
        <taxon>Trypanosomatida</taxon>
        <taxon>Trypanosomatidae</taxon>
        <taxon>Leishmaniinae</taxon>
        <taxon>Porcisia</taxon>
    </lineage>
</organism>
<accession>A0A836LFG9</accession>
<dbReference type="RefSeq" id="XP_067759077.1">
    <property type="nucleotide sequence ID" value="XM_067903596.1"/>
</dbReference>
<dbReference type="AlphaFoldDB" id="A0A836LFG9"/>
<evidence type="ECO:0000256" key="1">
    <source>
        <dbReference type="SAM" id="Coils"/>
    </source>
</evidence>
<reference evidence="2 3" key="1">
    <citation type="submission" date="2021-02" db="EMBL/GenBank/DDBJ databases">
        <title>Porcisia hertigi Genome sequencing and assembly.</title>
        <authorList>
            <person name="Almutairi H."/>
            <person name="Gatherer D."/>
        </authorList>
    </citation>
    <scope>NUCLEOTIDE SEQUENCE [LARGE SCALE GENOMIC DNA]</scope>
    <source>
        <strain evidence="2 3">C119</strain>
    </source>
</reference>
<gene>
    <name evidence="2" type="ORF">JKF63_07665</name>
</gene>
<feature type="coiled-coil region" evidence="1">
    <location>
        <begin position="297"/>
        <end position="441"/>
    </location>
</feature>
<evidence type="ECO:0000313" key="3">
    <source>
        <dbReference type="Proteomes" id="UP000674318"/>
    </source>
</evidence>
<feature type="coiled-coil region" evidence="1">
    <location>
        <begin position="497"/>
        <end position="538"/>
    </location>
</feature>